<dbReference type="AlphaFoldDB" id="K9GQX1"/>
<dbReference type="HOGENOM" id="CLU_3242340_0_0_1"/>
<name>K9GQX1_PEND2</name>
<protein>
    <submittedName>
        <fullName evidence="1">Uncharacterized protein</fullName>
    </submittedName>
</protein>
<dbReference type="EMBL" id="AKCT01000079">
    <property type="protein sequence ID" value="EKV17068.1"/>
    <property type="molecule type" value="Genomic_DNA"/>
</dbReference>
<reference evidence="2" key="1">
    <citation type="journal article" date="2012" name="BMC Genomics">
        <title>Genome sequence of the necrotrophic fungus Penicillium digitatum, the main postharvest pathogen of citrus.</title>
        <authorList>
            <person name="Marcet-Houben M."/>
            <person name="Ballester A.-R."/>
            <person name="de la Fuente B."/>
            <person name="Harries E."/>
            <person name="Marcos J.F."/>
            <person name="Gonzalez-Candelas L."/>
            <person name="Gabaldon T."/>
        </authorList>
    </citation>
    <scope>NUCLEOTIDE SEQUENCE [LARGE SCALE GENOMIC DNA]</scope>
    <source>
        <strain evidence="2">PHI26 / CECT 20796</strain>
    </source>
</reference>
<sequence length="43" mass="4911">MAITTSNIHIVSASDGLRDRLRDITRGYLYQGVELSELEYQPE</sequence>
<gene>
    <name evidence="1" type="ORF">PDIG_16950</name>
</gene>
<comment type="caution">
    <text evidence="1">The sequence shown here is derived from an EMBL/GenBank/DDBJ whole genome shotgun (WGS) entry which is preliminary data.</text>
</comment>
<dbReference type="Proteomes" id="UP000009882">
    <property type="component" value="Unassembled WGS sequence"/>
</dbReference>
<keyword evidence="2" id="KW-1185">Reference proteome</keyword>
<proteinExistence type="predicted"/>
<evidence type="ECO:0000313" key="2">
    <source>
        <dbReference type="Proteomes" id="UP000009882"/>
    </source>
</evidence>
<accession>K9GQX1</accession>
<evidence type="ECO:0000313" key="1">
    <source>
        <dbReference type="EMBL" id="EKV17068.1"/>
    </source>
</evidence>
<organism evidence="1 2">
    <name type="scientific">Penicillium digitatum (strain PHI26 / CECT 20796)</name>
    <name type="common">Green mold</name>
    <dbReference type="NCBI Taxonomy" id="1170229"/>
    <lineage>
        <taxon>Eukaryota</taxon>
        <taxon>Fungi</taxon>
        <taxon>Dikarya</taxon>
        <taxon>Ascomycota</taxon>
        <taxon>Pezizomycotina</taxon>
        <taxon>Eurotiomycetes</taxon>
        <taxon>Eurotiomycetidae</taxon>
        <taxon>Eurotiales</taxon>
        <taxon>Aspergillaceae</taxon>
        <taxon>Penicillium</taxon>
    </lineage>
</organism>
<dbReference type="InParanoid" id="K9GQX1"/>